<accession>A0A0D0E648</accession>
<sequence length="124" mass="14407">MDYGEKCVDYFCFGPRENRERLRPWKKKSREVMEAEEQAKKGRRNEKRKARRHRTPKVAGVQNAIINVLSCSCRNRTSNSADNLTVRLVRSGMWARIAMGWKRKSSSCSMVVTRLINHMGSMCP</sequence>
<protein>
    <submittedName>
        <fullName evidence="2">Uncharacterized protein</fullName>
    </submittedName>
</protein>
<reference evidence="3" key="2">
    <citation type="submission" date="2015-01" db="EMBL/GenBank/DDBJ databases">
        <title>Evolutionary Origins and Diversification of the Mycorrhizal Mutualists.</title>
        <authorList>
            <consortium name="DOE Joint Genome Institute"/>
            <consortium name="Mycorrhizal Genomics Consortium"/>
            <person name="Kohler A."/>
            <person name="Kuo A."/>
            <person name="Nagy L.G."/>
            <person name="Floudas D."/>
            <person name="Copeland A."/>
            <person name="Barry K.W."/>
            <person name="Cichocki N."/>
            <person name="Veneault-Fourrey C."/>
            <person name="LaButti K."/>
            <person name="Lindquist E.A."/>
            <person name="Lipzen A."/>
            <person name="Lundell T."/>
            <person name="Morin E."/>
            <person name="Murat C."/>
            <person name="Riley R."/>
            <person name="Ohm R."/>
            <person name="Sun H."/>
            <person name="Tunlid A."/>
            <person name="Henrissat B."/>
            <person name="Grigoriev I.V."/>
            <person name="Hibbett D.S."/>
            <person name="Martin F."/>
        </authorList>
    </citation>
    <scope>NUCLEOTIDE SEQUENCE [LARGE SCALE GENOMIC DNA]</scope>
    <source>
        <strain evidence="3">Ve08.2h10</strain>
    </source>
</reference>
<keyword evidence="3" id="KW-1185">Reference proteome</keyword>
<name>A0A0D0E648_9AGAM</name>
<feature type="region of interest" description="Disordered" evidence="1">
    <location>
        <begin position="27"/>
        <end position="57"/>
    </location>
</feature>
<reference evidence="2 3" key="1">
    <citation type="submission" date="2014-04" db="EMBL/GenBank/DDBJ databases">
        <authorList>
            <consortium name="DOE Joint Genome Institute"/>
            <person name="Kuo A."/>
            <person name="Kohler A."/>
            <person name="Jargeat P."/>
            <person name="Nagy L.G."/>
            <person name="Floudas D."/>
            <person name="Copeland A."/>
            <person name="Barry K.W."/>
            <person name="Cichocki N."/>
            <person name="Veneault-Fourrey C."/>
            <person name="LaButti K."/>
            <person name="Lindquist E.A."/>
            <person name="Lipzen A."/>
            <person name="Lundell T."/>
            <person name="Morin E."/>
            <person name="Murat C."/>
            <person name="Sun H."/>
            <person name="Tunlid A."/>
            <person name="Henrissat B."/>
            <person name="Grigoriev I.V."/>
            <person name="Hibbett D.S."/>
            <person name="Martin F."/>
            <person name="Nordberg H.P."/>
            <person name="Cantor M.N."/>
            <person name="Hua S.X."/>
        </authorList>
    </citation>
    <scope>NUCLEOTIDE SEQUENCE [LARGE SCALE GENOMIC DNA]</scope>
    <source>
        <strain evidence="2 3">Ve08.2h10</strain>
    </source>
</reference>
<feature type="compositionally biased region" description="Basic residues" evidence="1">
    <location>
        <begin position="41"/>
        <end position="56"/>
    </location>
</feature>
<evidence type="ECO:0000313" key="3">
    <source>
        <dbReference type="Proteomes" id="UP000054538"/>
    </source>
</evidence>
<evidence type="ECO:0000313" key="2">
    <source>
        <dbReference type="EMBL" id="KIK93125.1"/>
    </source>
</evidence>
<dbReference type="AlphaFoldDB" id="A0A0D0E648"/>
<feature type="compositionally biased region" description="Basic and acidic residues" evidence="1">
    <location>
        <begin position="30"/>
        <end position="40"/>
    </location>
</feature>
<dbReference type="OrthoDB" id="2707660at2759"/>
<evidence type="ECO:0000256" key="1">
    <source>
        <dbReference type="SAM" id="MobiDB-lite"/>
    </source>
</evidence>
<gene>
    <name evidence="2" type="ORF">PAXRUDRAFT_531595</name>
</gene>
<dbReference type="EMBL" id="KN825211">
    <property type="protein sequence ID" value="KIK93125.1"/>
    <property type="molecule type" value="Genomic_DNA"/>
</dbReference>
<dbReference type="HOGENOM" id="CLU_2004638_0_0_1"/>
<proteinExistence type="predicted"/>
<organism evidence="2 3">
    <name type="scientific">Paxillus rubicundulus Ve08.2h10</name>
    <dbReference type="NCBI Taxonomy" id="930991"/>
    <lineage>
        <taxon>Eukaryota</taxon>
        <taxon>Fungi</taxon>
        <taxon>Dikarya</taxon>
        <taxon>Basidiomycota</taxon>
        <taxon>Agaricomycotina</taxon>
        <taxon>Agaricomycetes</taxon>
        <taxon>Agaricomycetidae</taxon>
        <taxon>Boletales</taxon>
        <taxon>Paxilineae</taxon>
        <taxon>Paxillaceae</taxon>
        <taxon>Paxillus</taxon>
    </lineage>
</organism>
<dbReference type="InParanoid" id="A0A0D0E648"/>
<dbReference type="Proteomes" id="UP000054538">
    <property type="component" value="Unassembled WGS sequence"/>
</dbReference>